<proteinExistence type="predicted"/>
<protein>
    <submittedName>
        <fullName evidence="1">Uncharacterized protein</fullName>
    </submittedName>
</protein>
<organism evidence="1 2">
    <name type="scientific">Hygrophoropsis aurantiaca</name>
    <dbReference type="NCBI Taxonomy" id="72124"/>
    <lineage>
        <taxon>Eukaryota</taxon>
        <taxon>Fungi</taxon>
        <taxon>Dikarya</taxon>
        <taxon>Basidiomycota</taxon>
        <taxon>Agaricomycotina</taxon>
        <taxon>Agaricomycetes</taxon>
        <taxon>Agaricomycetidae</taxon>
        <taxon>Boletales</taxon>
        <taxon>Coniophorineae</taxon>
        <taxon>Hygrophoropsidaceae</taxon>
        <taxon>Hygrophoropsis</taxon>
    </lineage>
</organism>
<dbReference type="EMBL" id="MU267848">
    <property type="protein sequence ID" value="KAH7908080.1"/>
    <property type="molecule type" value="Genomic_DNA"/>
</dbReference>
<dbReference type="Proteomes" id="UP000790377">
    <property type="component" value="Unassembled WGS sequence"/>
</dbReference>
<gene>
    <name evidence="1" type="ORF">BJ138DRAFT_1208636</name>
</gene>
<evidence type="ECO:0000313" key="2">
    <source>
        <dbReference type="Proteomes" id="UP000790377"/>
    </source>
</evidence>
<evidence type="ECO:0000313" key="1">
    <source>
        <dbReference type="EMBL" id="KAH7908080.1"/>
    </source>
</evidence>
<reference evidence="1" key="1">
    <citation type="journal article" date="2021" name="New Phytol.">
        <title>Evolutionary innovations through gain and loss of genes in the ectomycorrhizal Boletales.</title>
        <authorList>
            <person name="Wu G."/>
            <person name="Miyauchi S."/>
            <person name="Morin E."/>
            <person name="Kuo A."/>
            <person name="Drula E."/>
            <person name="Varga T."/>
            <person name="Kohler A."/>
            <person name="Feng B."/>
            <person name="Cao Y."/>
            <person name="Lipzen A."/>
            <person name="Daum C."/>
            <person name="Hundley H."/>
            <person name="Pangilinan J."/>
            <person name="Johnson J."/>
            <person name="Barry K."/>
            <person name="LaButti K."/>
            <person name="Ng V."/>
            <person name="Ahrendt S."/>
            <person name="Min B."/>
            <person name="Choi I.G."/>
            <person name="Park H."/>
            <person name="Plett J.M."/>
            <person name="Magnuson J."/>
            <person name="Spatafora J.W."/>
            <person name="Nagy L.G."/>
            <person name="Henrissat B."/>
            <person name="Grigoriev I.V."/>
            <person name="Yang Z.L."/>
            <person name="Xu J."/>
            <person name="Martin F.M."/>
        </authorList>
    </citation>
    <scope>NUCLEOTIDE SEQUENCE</scope>
    <source>
        <strain evidence="1">ATCC 28755</strain>
    </source>
</reference>
<name>A0ACB8A4W5_9AGAM</name>
<accession>A0ACB8A4W5</accession>
<sequence length="322" mass="36456">MADFGFTIQELQAMQTSNCVTAAAGALVVYDHAFSHEVDHIWARYSGDLQMIAIAAGFMCIDWTNSLWVYCRALYIYMKIYMAVNWGQTIFILTMQAILVIRVYALFNRSKKVLIFLVTFYGLQTIATFVMLGFMFNKRALHEYVTSISPTIGSVTQDINLNLPSKFFPFVQAMTILPVAFDTFLLFFALWAFLKHALEAKKLNGGWSINVLVRTLMADHLVYFVCNLTWLSLMVAANYFTTELKVSGISFYTATYFFTALVVVVGPRMVISLRAVEKTRREGVILGTIQGTIRSGIREPLTQSETVMEIGGRFRATDEHCE</sequence>
<keyword evidence="2" id="KW-1185">Reference proteome</keyword>
<comment type="caution">
    <text evidence="1">The sequence shown here is derived from an EMBL/GenBank/DDBJ whole genome shotgun (WGS) entry which is preliminary data.</text>
</comment>